<dbReference type="AlphaFoldDB" id="A0A1Y1WEL1"/>
<evidence type="ECO:0000256" key="1">
    <source>
        <dbReference type="ARBA" id="ARBA00004395"/>
    </source>
</evidence>
<dbReference type="Pfam" id="PF04136">
    <property type="entry name" value="COG3_N"/>
    <property type="match status" value="1"/>
</dbReference>
<keyword evidence="5" id="KW-0653">Protein transport</keyword>
<dbReference type="STRING" id="61395.A0A1Y1WEL1"/>
<keyword evidence="7" id="KW-0472">Membrane</keyword>
<comment type="caution">
    <text evidence="11">The sequence shown here is derived from an EMBL/GenBank/DDBJ whole genome shotgun (WGS) entry which is preliminary data.</text>
</comment>
<dbReference type="PANTHER" id="PTHR13302">
    <property type="entry name" value="CONSERVED OLIGOMERIC GOLGI COMPLEX COMPONENT 3"/>
    <property type="match status" value="1"/>
</dbReference>
<dbReference type="Proteomes" id="UP000193922">
    <property type="component" value="Unassembled WGS sequence"/>
</dbReference>
<comment type="similarity">
    <text evidence="2">Belongs to the COG3 family.</text>
</comment>
<evidence type="ECO:0000256" key="2">
    <source>
        <dbReference type="ARBA" id="ARBA00009936"/>
    </source>
</evidence>
<protein>
    <recommendedName>
        <fullName evidence="3">Conserved oligomeric Golgi complex subunit 3</fullName>
    </recommendedName>
    <alternativeName>
        <fullName evidence="8">Component of oligomeric Golgi complex 3</fullName>
    </alternativeName>
</protein>
<feature type="domain" description="Conserved oligomeric Golgi complex subunit 3 C-terminal" evidence="10">
    <location>
        <begin position="295"/>
        <end position="605"/>
    </location>
</feature>
<dbReference type="InterPro" id="IPR048320">
    <property type="entry name" value="COG3_N"/>
</dbReference>
<dbReference type="GO" id="GO:0006891">
    <property type="term" value="P:intra-Golgi vesicle-mediated transport"/>
    <property type="evidence" value="ECO:0007669"/>
    <property type="project" value="TreeGrafter"/>
</dbReference>
<evidence type="ECO:0000313" key="12">
    <source>
        <dbReference type="Proteomes" id="UP000193922"/>
    </source>
</evidence>
<keyword evidence="12" id="KW-1185">Reference proteome</keyword>
<evidence type="ECO:0000256" key="5">
    <source>
        <dbReference type="ARBA" id="ARBA00022927"/>
    </source>
</evidence>
<keyword evidence="4" id="KW-0813">Transport</keyword>
<evidence type="ECO:0000313" key="11">
    <source>
        <dbReference type="EMBL" id="ORX71835.1"/>
    </source>
</evidence>
<evidence type="ECO:0000256" key="8">
    <source>
        <dbReference type="ARBA" id="ARBA00031339"/>
    </source>
</evidence>
<evidence type="ECO:0000256" key="7">
    <source>
        <dbReference type="ARBA" id="ARBA00023136"/>
    </source>
</evidence>
<reference evidence="11 12" key="1">
    <citation type="submission" date="2016-07" db="EMBL/GenBank/DDBJ databases">
        <title>Pervasive Adenine N6-methylation of Active Genes in Fungi.</title>
        <authorList>
            <consortium name="DOE Joint Genome Institute"/>
            <person name="Mondo S.J."/>
            <person name="Dannebaum R.O."/>
            <person name="Kuo R.C."/>
            <person name="Labutti K."/>
            <person name="Haridas S."/>
            <person name="Kuo A."/>
            <person name="Salamov A."/>
            <person name="Ahrendt S.R."/>
            <person name="Lipzen A."/>
            <person name="Sullivan W."/>
            <person name="Andreopoulos W.B."/>
            <person name="Clum A."/>
            <person name="Lindquist E."/>
            <person name="Daum C."/>
            <person name="Ramamoorthy G.K."/>
            <person name="Gryganskyi A."/>
            <person name="Culley D."/>
            <person name="Magnuson J.K."/>
            <person name="James T.Y."/>
            <person name="O'Malley M.A."/>
            <person name="Stajich J.E."/>
            <person name="Spatafora J.W."/>
            <person name="Visel A."/>
            <person name="Grigoriev I.V."/>
        </authorList>
    </citation>
    <scope>NUCLEOTIDE SEQUENCE [LARGE SCALE GENOMIC DNA]</scope>
    <source>
        <strain evidence="11 12">ATCC 12442</strain>
    </source>
</reference>
<evidence type="ECO:0000256" key="3">
    <source>
        <dbReference type="ARBA" id="ARBA00020976"/>
    </source>
</evidence>
<dbReference type="RefSeq" id="XP_040745259.1">
    <property type="nucleotide sequence ID" value="XM_040883003.1"/>
</dbReference>
<dbReference type="GO" id="GO:0007030">
    <property type="term" value="P:Golgi organization"/>
    <property type="evidence" value="ECO:0007669"/>
    <property type="project" value="TreeGrafter"/>
</dbReference>
<dbReference type="GO" id="GO:0017119">
    <property type="term" value="C:Golgi transport complex"/>
    <property type="evidence" value="ECO:0007669"/>
    <property type="project" value="TreeGrafter"/>
</dbReference>
<dbReference type="OrthoDB" id="296793at2759"/>
<evidence type="ECO:0000256" key="6">
    <source>
        <dbReference type="ARBA" id="ARBA00023034"/>
    </source>
</evidence>
<keyword evidence="6" id="KW-0333">Golgi apparatus</keyword>
<organism evidence="11 12">
    <name type="scientific">Linderina pennispora</name>
    <dbReference type="NCBI Taxonomy" id="61395"/>
    <lineage>
        <taxon>Eukaryota</taxon>
        <taxon>Fungi</taxon>
        <taxon>Fungi incertae sedis</taxon>
        <taxon>Zoopagomycota</taxon>
        <taxon>Kickxellomycotina</taxon>
        <taxon>Kickxellomycetes</taxon>
        <taxon>Kickxellales</taxon>
        <taxon>Kickxellaceae</taxon>
        <taxon>Linderina</taxon>
    </lineage>
</organism>
<dbReference type="EMBL" id="MCFD01000003">
    <property type="protein sequence ID" value="ORX71835.1"/>
    <property type="molecule type" value="Genomic_DNA"/>
</dbReference>
<evidence type="ECO:0000259" key="10">
    <source>
        <dbReference type="Pfam" id="PF20671"/>
    </source>
</evidence>
<dbReference type="Pfam" id="PF20671">
    <property type="entry name" value="COG3_C"/>
    <property type="match status" value="1"/>
</dbReference>
<dbReference type="InterPro" id="IPR048685">
    <property type="entry name" value="COG3_C"/>
</dbReference>
<dbReference type="GO" id="GO:0000139">
    <property type="term" value="C:Golgi membrane"/>
    <property type="evidence" value="ECO:0007669"/>
    <property type="project" value="UniProtKB-SubCell"/>
</dbReference>
<dbReference type="InterPro" id="IPR007265">
    <property type="entry name" value="COG_su3"/>
</dbReference>
<dbReference type="GeneID" id="63799651"/>
<dbReference type="GO" id="GO:0005801">
    <property type="term" value="C:cis-Golgi network"/>
    <property type="evidence" value="ECO:0007669"/>
    <property type="project" value="InterPro"/>
</dbReference>
<feature type="domain" description="Conserved oligomeric Golgi complex subunit 3 N-terminal" evidence="9">
    <location>
        <begin position="140"/>
        <end position="281"/>
    </location>
</feature>
<sequence>MHSAAHDDWDSRFPVDSAFLPSISLLQEHCASYPQQLIQPVPKPMPHFLRSTSPALSARRNASLRNLAALARPSPTSPRLIPTPFSGSEPITSMRTAHTPDSDVEYVGRPIESTAQFLEWYGAVEEQLAQGQDMEAHAFAELLRQRSTQCAHMQKCIEDVQGLLTLMSDGYRRVCAQTESVKTACQGLQSRQAQLSDASGRISETLRVYDSLAPIAQLVNRPGDRVCLDKGFLPALDRCESAIEFLGQHPARDSELYLMRFSQCRMRALTLIKIHALRVFRSLSNESMREPQSAHTRFQAASRSLSPLLRALQTRAHQPTERQVWVDVVTAYFAARRAFLRPHLKRNLDRISSESAQAGDAPVDAMRDWCAFTMGLCADEHRLYSEFFEVEPEDVEMLRGHLDQTMAAFYEHVRPLIIHESDVHVLASLSLTLLTFQRSAPDYDEDAGGLEEHGLDAFYAAIDHTLQDAQQRLAYKAQSFIHAHISAFRISSPAPTTQWLNACRTLHISDANVLQTMLDQLPEDQRTALDYVHPPVTSYRWLVDQIDGCLDEHVLEGILEEAAAACKQNLLAQGARFVREQCAKESEAEQLAHLFVTWNLLRMHQSVLQ</sequence>
<comment type="subcellular location">
    <subcellularLocation>
        <location evidence="1">Golgi apparatus membrane</location>
        <topology evidence="1">Peripheral membrane protein</topology>
    </subcellularLocation>
</comment>
<dbReference type="PANTHER" id="PTHR13302:SF8">
    <property type="entry name" value="CONSERVED OLIGOMERIC GOLGI COMPLEX SUBUNIT 3"/>
    <property type="match status" value="1"/>
</dbReference>
<dbReference type="GO" id="GO:0006886">
    <property type="term" value="P:intracellular protein transport"/>
    <property type="evidence" value="ECO:0007669"/>
    <property type="project" value="InterPro"/>
</dbReference>
<evidence type="ECO:0000256" key="4">
    <source>
        <dbReference type="ARBA" id="ARBA00022448"/>
    </source>
</evidence>
<name>A0A1Y1WEL1_9FUNG</name>
<proteinExistence type="inferred from homology"/>
<accession>A0A1Y1WEL1</accession>
<evidence type="ECO:0000259" key="9">
    <source>
        <dbReference type="Pfam" id="PF04136"/>
    </source>
</evidence>
<gene>
    <name evidence="11" type="ORF">DL89DRAFT_102024</name>
</gene>